<proteinExistence type="predicted"/>
<reference evidence="2 3" key="1">
    <citation type="submission" date="2022-04" db="EMBL/GenBank/DDBJ databases">
        <title>Genome diversity in the genus Frankia.</title>
        <authorList>
            <person name="Carlos-Shanley C."/>
            <person name="Hahn D."/>
        </authorList>
    </citation>
    <scope>NUCLEOTIDE SEQUENCE [LARGE SCALE GENOMIC DNA]</scope>
    <source>
        <strain evidence="2 3">Ag45/Mut15</strain>
    </source>
</reference>
<evidence type="ECO:0000313" key="3">
    <source>
        <dbReference type="Proteomes" id="UP001201873"/>
    </source>
</evidence>
<dbReference type="RefSeq" id="WP_248824867.1">
    <property type="nucleotide sequence ID" value="NZ_JALKFT010000010.1"/>
</dbReference>
<dbReference type="InterPro" id="IPR010982">
    <property type="entry name" value="Lambda_DNA-bd_dom_sf"/>
</dbReference>
<sequence>MGDLDAGMGRPLREVVGEQIRRIREQANVRQDDVSRHARRYGLAWSRAKIGALEGGGKALSLEELVLLPLVLSDALGDARESPVQLTELIPSDSLISLTPDVSIAGRGLLGVLGGSDGPIPIRFRHLPTMHAVQSATDTRLIIDLKPSEAEAKVARRLGVPAMLVAETALRLWGCSLTEERDRTVEARGDAGSDPVRLRALRARTTRRLADRLAEQIRLDSADARPTDLDGPGVEAGAAADRHDPDVHSSSDE</sequence>
<organism evidence="2 3">
    <name type="scientific">Frankia umida</name>
    <dbReference type="NCBI Taxonomy" id="573489"/>
    <lineage>
        <taxon>Bacteria</taxon>
        <taxon>Bacillati</taxon>
        <taxon>Actinomycetota</taxon>
        <taxon>Actinomycetes</taxon>
        <taxon>Frankiales</taxon>
        <taxon>Frankiaceae</taxon>
        <taxon>Frankia</taxon>
    </lineage>
</organism>
<evidence type="ECO:0008006" key="4">
    <source>
        <dbReference type="Google" id="ProtNLM"/>
    </source>
</evidence>
<accession>A0ABT0JYL5</accession>
<protein>
    <recommendedName>
        <fullName evidence="4">HTH cro/C1-type domain-containing protein</fullName>
    </recommendedName>
</protein>
<feature type="compositionally biased region" description="Basic and acidic residues" evidence="1">
    <location>
        <begin position="240"/>
        <end position="253"/>
    </location>
</feature>
<feature type="compositionally biased region" description="Basic and acidic residues" evidence="1">
    <location>
        <begin position="216"/>
        <end position="228"/>
    </location>
</feature>
<comment type="caution">
    <text evidence="2">The sequence shown here is derived from an EMBL/GenBank/DDBJ whole genome shotgun (WGS) entry which is preliminary data.</text>
</comment>
<evidence type="ECO:0000313" key="2">
    <source>
        <dbReference type="EMBL" id="MCK9876637.1"/>
    </source>
</evidence>
<keyword evidence="3" id="KW-1185">Reference proteome</keyword>
<dbReference type="EMBL" id="JALKFT010000010">
    <property type="protein sequence ID" value="MCK9876637.1"/>
    <property type="molecule type" value="Genomic_DNA"/>
</dbReference>
<dbReference type="Proteomes" id="UP001201873">
    <property type="component" value="Unassembled WGS sequence"/>
</dbReference>
<feature type="region of interest" description="Disordered" evidence="1">
    <location>
        <begin position="216"/>
        <end position="253"/>
    </location>
</feature>
<dbReference type="Gene3D" id="1.10.260.40">
    <property type="entry name" value="lambda repressor-like DNA-binding domains"/>
    <property type="match status" value="1"/>
</dbReference>
<gene>
    <name evidence="2" type="ORF">MXD59_12750</name>
</gene>
<name>A0ABT0JYL5_9ACTN</name>
<evidence type="ECO:0000256" key="1">
    <source>
        <dbReference type="SAM" id="MobiDB-lite"/>
    </source>
</evidence>